<dbReference type="SUPFAM" id="SSF52540">
    <property type="entry name" value="P-loop containing nucleoside triphosphate hydrolases"/>
    <property type="match status" value="2"/>
</dbReference>
<evidence type="ECO:0000313" key="9">
    <source>
        <dbReference type="Proteomes" id="UP000184203"/>
    </source>
</evidence>
<dbReference type="InterPro" id="IPR003593">
    <property type="entry name" value="AAA+_ATPase"/>
</dbReference>
<evidence type="ECO:0000256" key="3">
    <source>
        <dbReference type="ARBA" id="ARBA00022679"/>
    </source>
</evidence>
<dbReference type="Pfam" id="PF06745">
    <property type="entry name" value="ATPase"/>
    <property type="match status" value="2"/>
</dbReference>
<dbReference type="EMBL" id="FRAN01000005">
    <property type="protein sequence ID" value="SHL19077.1"/>
    <property type="molecule type" value="Genomic_DNA"/>
</dbReference>
<dbReference type="GO" id="GO:0005524">
    <property type="term" value="F:ATP binding"/>
    <property type="evidence" value="ECO:0007669"/>
    <property type="project" value="InterPro"/>
</dbReference>
<evidence type="ECO:0000256" key="1">
    <source>
        <dbReference type="ARBA" id="ARBA00012513"/>
    </source>
</evidence>
<feature type="domain" description="KaiC" evidence="7">
    <location>
        <begin position="7"/>
        <end position="241"/>
    </location>
</feature>
<keyword evidence="6" id="KW-0378">Hydrolase</keyword>
<keyword evidence="9" id="KW-1185">Reference proteome</keyword>
<keyword evidence="3" id="KW-0808">Transferase</keyword>
<evidence type="ECO:0000259" key="7">
    <source>
        <dbReference type="PROSITE" id="PS51146"/>
    </source>
</evidence>
<organism evidence="8 9">
    <name type="scientific">Haladaptatus paucihalophilus DX253</name>
    <dbReference type="NCBI Taxonomy" id="797209"/>
    <lineage>
        <taxon>Archaea</taxon>
        <taxon>Methanobacteriati</taxon>
        <taxon>Methanobacteriota</taxon>
        <taxon>Stenosarchaea group</taxon>
        <taxon>Halobacteria</taxon>
        <taxon>Halobacteriales</taxon>
        <taxon>Haladaptataceae</taxon>
        <taxon>Haladaptatus</taxon>
    </lineage>
</organism>
<dbReference type="GO" id="GO:0016787">
    <property type="term" value="F:hydrolase activity"/>
    <property type="evidence" value="ECO:0007669"/>
    <property type="project" value="UniProtKB-KW"/>
</dbReference>
<keyword evidence="5" id="KW-0418">Kinase</keyword>
<evidence type="ECO:0000256" key="4">
    <source>
        <dbReference type="ARBA" id="ARBA00022737"/>
    </source>
</evidence>
<dbReference type="Gene3D" id="3.40.50.300">
    <property type="entry name" value="P-loop containing nucleotide triphosphate hydrolases"/>
    <property type="match status" value="2"/>
</dbReference>
<dbReference type="InterPro" id="IPR010624">
    <property type="entry name" value="KaiC_dom"/>
</dbReference>
<evidence type="ECO:0000256" key="2">
    <source>
        <dbReference type="ARBA" id="ARBA00022553"/>
    </source>
</evidence>
<evidence type="ECO:0000313" key="8">
    <source>
        <dbReference type="EMBL" id="SHL19077.1"/>
    </source>
</evidence>
<dbReference type="PRINTS" id="PR01874">
    <property type="entry name" value="DNAREPAIRADA"/>
</dbReference>
<dbReference type="RefSeq" id="WP_026177980.1">
    <property type="nucleotide sequence ID" value="NZ_AEMG01000021.1"/>
</dbReference>
<evidence type="ECO:0000256" key="5">
    <source>
        <dbReference type="ARBA" id="ARBA00022777"/>
    </source>
</evidence>
<keyword evidence="4" id="KW-0677">Repeat</keyword>
<dbReference type="PROSITE" id="PS51146">
    <property type="entry name" value="KAIC"/>
    <property type="match status" value="2"/>
</dbReference>
<reference evidence="9" key="1">
    <citation type="submission" date="2016-11" db="EMBL/GenBank/DDBJ databases">
        <authorList>
            <person name="Varghese N."/>
            <person name="Submissions S."/>
        </authorList>
    </citation>
    <scope>NUCLEOTIDE SEQUENCE [LARGE SCALE GENOMIC DNA]</scope>
    <source>
        <strain evidence="9">DX253</strain>
    </source>
</reference>
<sequence length="491" mass="54232">MTLSPPKRISTGVPGLDEIVHGGLIPGRSYLVRGDPGTGKTILGINYLTASLDAGETVLFVNLEESESDIRQNAATLGIDLDDVHFLDLSPDSDVFVDDQSYDIFSPSEVEQEPLTQAITERVETIQPDRVFIDPLTKLRHLTSDEYQFRKQVIAFMRYLKEQGATVLVTSENTANSPDDDLQYMTDGTIELKRSERGRTISVPKFRGSSIREGRHSMRIEAGGLAVYPELTTSKSDGEYVAEPIPSGVPEIDELLHGGIERGTVSVISGPTGVGKTTAGTQFMKEAANRGERSIIYMFEESTETFMQRNKSVGIPVEEMMAEGTLSVEEVEPLDHSAMEFARKVRHEVEDNDISIVMIDGLQGYKLSVQSEDNETLVRKLHTLSRYLKSMGVTVILVDEIGTVTGEFRATEAGISYLADTLVFLRHLEISGEMRKAIGVLKKRTSDFERTLREFRITEHGVEVGKPLTGLRGVLSGAPEWVESAPDLDDE</sequence>
<protein>
    <recommendedName>
        <fullName evidence="1">non-specific serine/threonine protein kinase</fullName>
        <ecNumber evidence="1">2.7.11.1</ecNumber>
    </recommendedName>
</protein>
<dbReference type="InterPro" id="IPR051347">
    <property type="entry name" value="Circadian_clock_KaiC-rel"/>
</dbReference>
<feature type="domain" description="KaiC" evidence="7">
    <location>
        <begin position="243"/>
        <end position="478"/>
    </location>
</feature>
<dbReference type="InterPro" id="IPR030665">
    <property type="entry name" value="KaiC"/>
</dbReference>
<name>A0A1M6YLH0_HALPU</name>
<dbReference type="Proteomes" id="UP000184203">
    <property type="component" value="Unassembled WGS sequence"/>
</dbReference>
<proteinExistence type="predicted"/>
<dbReference type="EC" id="2.7.11.1" evidence="1"/>
<gene>
    <name evidence="8" type="ORF">SAMN05444342_3196</name>
</gene>
<dbReference type="GO" id="GO:0004674">
    <property type="term" value="F:protein serine/threonine kinase activity"/>
    <property type="evidence" value="ECO:0007669"/>
    <property type="project" value="UniProtKB-EC"/>
</dbReference>
<keyword evidence="2" id="KW-0597">Phosphoprotein</keyword>
<dbReference type="SMART" id="SM00382">
    <property type="entry name" value="AAA"/>
    <property type="match status" value="2"/>
</dbReference>
<dbReference type="PIRSF" id="PIRSF039117">
    <property type="entry name" value="KaiC"/>
    <property type="match status" value="1"/>
</dbReference>
<evidence type="ECO:0000256" key="6">
    <source>
        <dbReference type="ARBA" id="ARBA00022801"/>
    </source>
</evidence>
<dbReference type="PANTHER" id="PTHR42926">
    <property type="match status" value="1"/>
</dbReference>
<dbReference type="PANTHER" id="PTHR42926:SF1">
    <property type="entry name" value="CIRCADIAN CLOCK OSCILLATOR PROTEIN KAIC 1"/>
    <property type="match status" value="1"/>
</dbReference>
<accession>A0A1M6YLH0</accession>
<dbReference type="InterPro" id="IPR014774">
    <property type="entry name" value="KaiC-like_dom"/>
</dbReference>
<dbReference type="InterPro" id="IPR027417">
    <property type="entry name" value="P-loop_NTPase"/>
</dbReference>
<dbReference type="AlphaFoldDB" id="A0A1M6YLH0"/>